<protein>
    <recommendedName>
        <fullName evidence="1">GIR1-like zinc ribbon domain-containing protein</fullName>
    </recommendedName>
</protein>
<evidence type="ECO:0000259" key="1">
    <source>
        <dbReference type="Pfam" id="PF24747"/>
    </source>
</evidence>
<feature type="domain" description="GIR1-like zinc ribbon" evidence="1">
    <location>
        <begin position="22"/>
        <end position="54"/>
    </location>
</feature>
<dbReference type="Pfam" id="PF24747">
    <property type="entry name" value="Zn-ribbon_GIR1"/>
    <property type="match status" value="1"/>
</dbReference>
<dbReference type="AlphaFoldDB" id="A0AAF0WPU6"/>
<organism evidence="2 3">
    <name type="scientific">Daucus carota subsp. sativus</name>
    <name type="common">Carrot</name>
    <dbReference type="NCBI Taxonomy" id="79200"/>
    <lineage>
        <taxon>Eukaryota</taxon>
        <taxon>Viridiplantae</taxon>
        <taxon>Streptophyta</taxon>
        <taxon>Embryophyta</taxon>
        <taxon>Tracheophyta</taxon>
        <taxon>Spermatophyta</taxon>
        <taxon>Magnoliopsida</taxon>
        <taxon>eudicotyledons</taxon>
        <taxon>Gunneridae</taxon>
        <taxon>Pentapetalae</taxon>
        <taxon>asterids</taxon>
        <taxon>campanulids</taxon>
        <taxon>Apiales</taxon>
        <taxon>Apiaceae</taxon>
        <taxon>Apioideae</taxon>
        <taxon>Scandiceae</taxon>
        <taxon>Daucinae</taxon>
        <taxon>Daucus</taxon>
        <taxon>Daucus sect. Daucus</taxon>
    </lineage>
</organism>
<accession>A0AAF0WPU6</accession>
<dbReference type="Proteomes" id="UP000077755">
    <property type="component" value="Chromosome 3"/>
</dbReference>
<reference evidence="2" key="2">
    <citation type="submission" date="2022-03" db="EMBL/GenBank/DDBJ databases">
        <title>Draft title - Genomic analysis of global carrot germplasm unveils the trajectory of domestication and the origin of high carotenoid orange carrot.</title>
        <authorList>
            <person name="Iorizzo M."/>
            <person name="Ellison S."/>
            <person name="Senalik D."/>
            <person name="Macko-Podgorni A."/>
            <person name="Grzebelus D."/>
            <person name="Bostan H."/>
            <person name="Rolling W."/>
            <person name="Curaba J."/>
            <person name="Simon P."/>
        </authorList>
    </citation>
    <scope>NUCLEOTIDE SEQUENCE</scope>
    <source>
        <tissue evidence="2">Leaf</tissue>
    </source>
</reference>
<dbReference type="InterPro" id="IPR056440">
    <property type="entry name" value="Zn-ribbon_GIR1"/>
</dbReference>
<dbReference type="EMBL" id="CP093345">
    <property type="protein sequence ID" value="WOG92516.1"/>
    <property type="molecule type" value="Genomic_DNA"/>
</dbReference>
<keyword evidence="3" id="KW-1185">Reference proteome</keyword>
<reference evidence="2" key="1">
    <citation type="journal article" date="2016" name="Nat. Genet.">
        <title>A high-quality carrot genome assembly provides new insights into carotenoid accumulation and asterid genome evolution.</title>
        <authorList>
            <person name="Iorizzo M."/>
            <person name="Ellison S."/>
            <person name="Senalik D."/>
            <person name="Zeng P."/>
            <person name="Satapoomin P."/>
            <person name="Huang J."/>
            <person name="Bowman M."/>
            <person name="Iovene M."/>
            <person name="Sanseverino W."/>
            <person name="Cavagnaro P."/>
            <person name="Yildiz M."/>
            <person name="Macko-Podgorni A."/>
            <person name="Moranska E."/>
            <person name="Grzebelus E."/>
            <person name="Grzebelus D."/>
            <person name="Ashrafi H."/>
            <person name="Zheng Z."/>
            <person name="Cheng S."/>
            <person name="Spooner D."/>
            <person name="Van Deynze A."/>
            <person name="Simon P."/>
        </authorList>
    </citation>
    <scope>NUCLEOTIDE SEQUENCE</scope>
    <source>
        <tissue evidence="2">Leaf</tissue>
    </source>
</reference>
<proteinExistence type="predicted"/>
<evidence type="ECO:0000313" key="3">
    <source>
        <dbReference type="Proteomes" id="UP000077755"/>
    </source>
</evidence>
<gene>
    <name evidence="2" type="ORF">DCAR_0311786</name>
</gene>
<name>A0AAF0WPU6_DAUCS</name>
<sequence length="66" mass="7582">METPEETINIYKDQTDVLPKLIVKGCQACYIFVMVQETDQRCPKCHVGTSLIDVCHDFHASKKRII</sequence>
<evidence type="ECO:0000313" key="2">
    <source>
        <dbReference type="EMBL" id="WOG92516.1"/>
    </source>
</evidence>